<dbReference type="AlphaFoldDB" id="A0A7J4J2W0"/>
<evidence type="ECO:0000256" key="1">
    <source>
        <dbReference type="SAM" id="Phobius"/>
    </source>
</evidence>
<dbReference type="Proteomes" id="UP000565078">
    <property type="component" value="Unassembled WGS sequence"/>
</dbReference>
<proteinExistence type="predicted"/>
<keyword evidence="1" id="KW-0812">Transmembrane</keyword>
<protein>
    <submittedName>
        <fullName evidence="2">Uncharacterized protein</fullName>
    </submittedName>
</protein>
<dbReference type="EMBL" id="DUGC01000115">
    <property type="protein sequence ID" value="HIH10417.1"/>
    <property type="molecule type" value="Genomic_DNA"/>
</dbReference>
<organism evidence="2 3">
    <name type="scientific">Candidatus Iainarchaeum sp</name>
    <dbReference type="NCBI Taxonomy" id="3101447"/>
    <lineage>
        <taxon>Archaea</taxon>
        <taxon>Candidatus Iainarchaeota</taxon>
        <taxon>Candidatus Iainarchaeia</taxon>
        <taxon>Candidatus Iainarchaeales</taxon>
        <taxon>Candidatus Iainarchaeaceae</taxon>
        <taxon>Candidatus Iainarchaeum</taxon>
    </lineage>
</organism>
<gene>
    <name evidence="2" type="ORF">HA254_07175</name>
</gene>
<evidence type="ECO:0000313" key="3">
    <source>
        <dbReference type="Proteomes" id="UP000565078"/>
    </source>
</evidence>
<evidence type="ECO:0000313" key="2">
    <source>
        <dbReference type="EMBL" id="HIH10417.1"/>
    </source>
</evidence>
<feature type="transmembrane region" description="Helical" evidence="1">
    <location>
        <begin position="41"/>
        <end position="67"/>
    </location>
</feature>
<sequence length="87" mass="10155">MKLVLLEGLLDSLWIVLTLFLFVWIYGWAKENLGSAKLAILFALIVVYLTFYSYPFLVWLLVIFFLIQTFGKEFISQINPYGGDQLR</sequence>
<reference evidence="3" key="1">
    <citation type="journal article" date="2020" name="bioRxiv">
        <title>A rank-normalized archaeal taxonomy based on genome phylogeny resolves widespread incomplete and uneven classifications.</title>
        <authorList>
            <person name="Rinke C."/>
            <person name="Chuvochina M."/>
            <person name="Mussig A.J."/>
            <person name="Chaumeil P.-A."/>
            <person name="Waite D.W."/>
            <person name="Whitman W.B."/>
            <person name="Parks D.H."/>
            <person name="Hugenholtz P."/>
        </authorList>
    </citation>
    <scope>NUCLEOTIDE SEQUENCE [LARGE SCALE GENOMIC DNA]</scope>
</reference>
<comment type="caution">
    <text evidence="2">The sequence shown here is derived from an EMBL/GenBank/DDBJ whole genome shotgun (WGS) entry which is preliminary data.</text>
</comment>
<name>A0A7J4J2W0_9ARCH</name>
<keyword evidence="1" id="KW-1133">Transmembrane helix</keyword>
<keyword evidence="1" id="KW-0472">Membrane</keyword>
<accession>A0A7J4J2W0</accession>
<feature type="transmembrane region" description="Helical" evidence="1">
    <location>
        <begin position="12"/>
        <end position="29"/>
    </location>
</feature>